<dbReference type="Pfam" id="PF00079">
    <property type="entry name" value="Serpin"/>
    <property type="match status" value="1"/>
</dbReference>
<comment type="similarity">
    <text evidence="1">Belongs to the serpin family.</text>
</comment>
<dbReference type="GO" id="GO:0005615">
    <property type="term" value="C:extracellular space"/>
    <property type="evidence" value="ECO:0007669"/>
    <property type="project" value="InterPro"/>
</dbReference>
<proteinExistence type="inferred from homology"/>
<dbReference type="InterPro" id="IPR023795">
    <property type="entry name" value="Serpin_CS"/>
</dbReference>
<dbReference type="RefSeq" id="XP_009063291.1">
    <property type="nucleotide sequence ID" value="XM_009065043.1"/>
</dbReference>
<gene>
    <name evidence="3" type="ORF">LOTGIDRAFT_129837</name>
</gene>
<evidence type="ECO:0000313" key="4">
    <source>
        <dbReference type="Proteomes" id="UP000030746"/>
    </source>
</evidence>
<evidence type="ECO:0000259" key="2">
    <source>
        <dbReference type="Pfam" id="PF00079"/>
    </source>
</evidence>
<dbReference type="Gene3D" id="3.30.497.10">
    <property type="entry name" value="Antithrombin, subunit I, domain 2"/>
    <property type="match status" value="1"/>
</dbReference>
<dbReference type="SUPFAM" id="SSF56574">
    <property type="entry name" value="Serpins"/>
    <property type="match status" value="1"/>
</dbReference>
<dbReference type="OMA" id="HENNSIF"/>
<reference evidence="3 4" key="1">
    <citation type="journal article" date="2013" name="Nature">
        <title>Insights into bilaterian evolution from three spiralian genomes.</title>
        <authorList>
            <person name="Simakov O."/>
            <person name="Marletaz F."/>
            <person name="Cho S.J."/>
            <person name="Edsinger-Gonzales E."/>
            <person name="Havlak P."/>
            <person name="Hellsten U."/>
            <person name="Kuo D.H."/>
            <person name="Larsson T."/>
            <person name="Lv J."/>
            <person name="Arendt D."/>
            <person name="Savage R."/>
            <person name="Osoegawa K."/>
            <person name="de Jong P."/>
            <person name="Grimwood J."/>
            <person name="Chapman J.A."/>
            <person name="Shapiro H."/>
            <person name="Aerts A."/>
            <person name="Otillar R.P."/>
            <person name="Terry A.Y."/>
            <person name="Boore J.L."/>
            <person name="Grigoriev I.V."/>
            <person name="Lindberg D.R."/>
            <person name="Seaver E.C."/>
            <person name="Weisblat D.A."/>
            <person name="Putnam N.H."/>
            <person name="Rokhsar D.S."/>
        </authorList>
    </citation>
    <scope>NUCLEOTIDE SEQUENCE [LARGE SCALE GENOMIC DNA]</scope>
</reference>
<name>V3ZNZ4_LOTGI</name>
<dbReference type="PANTHER" id="PTHR11461:SF211">
    <property type="entry name" value="GH10112P-RELATED"/>
    <property type="match status" value="1"/>
</dbReference>
<evidence type="ECO:0000313" key="3">
    <source>
        <dbReference type="EMBL" id="ESO86042.1"/>
    </source>
</evidence>
<feature type="domain" description="Serpin" evidence="2">
    <location>
        <begin position="3"/>
        <end position="109"/>
    </location>
</feature>
<dbReference type="OrthoDB" id="6156813at2759"/>
<dbReference type="InterPro" id="IPR042178">
    <property type="entry name" value="Serpin_sf_1"/>
</dbReference>
<dbReference type="HOGENOM" id="CLU_023330_6_2_1"/>
<evidence type="ECO:0000256" key="1">
    <source>
        <dbReference type="ARBA" id="ARBA00009500"/>
    </source>
</evidence>
<dbReference type="CTD" id="20232999"/>
<dbReference type="AlphaFoldDB" id="V3ZNZ4"/>
<dbReference type="PANTHER" id="PTHR11461">
    <property type="entry name" value="SERINE PROTEASE INHIBITOR, SERPIN"/>
    <property type="match status" value="1"/>
</dbReference>
<dbReference type="Proteomes" id="UP000030746">
    <property type="component" value="Unassembled WGS sequence"/>
</dbReference>
<dbReference type="KEGG" id="lgi:LOTGIDRAFT_129837"/>
<protein>
    <recommendedName>
        <fullName evidence="2">Serpin domain-containing protein</fullName>
    </recommendedName>
</protein>
<keyword evidence="4" id="KW-1185">Reference proteome</keyword>
<dbReference type="EMBL" id="KB203188">
    <property type="protein sequence ID" value="ESO86042.1"/>
    <property type="molecule type" value="Genomic_DNA"/>
</dbReference>
<sequence>MFDLSLPKFKLGSEVTLNSALQELGIKQLFGSADLSGITGQQGLNVDSVIQKAVLEVTEKGTKAAAVTGIAIVEMAFSLKTVTVNHPFMFVLRDMKTKTNLFLGRYTDPRST</sequence>
<dbReference type="GO" id="GO:0004867">
    <property type="term" value="F:serine-type endopeptidase inhibitor activity"/>
    <property type="evidence" value="ECO:0007669"/>
    <property type="project" value="InterPro"/>
</dbReference>
<dbReference type="GeneID" id="20232999"/>
<dbReference type="PROSITE" id="PS00284">
    <property type="entry name" value="SERPIN"/>
    <property type="match status" value="1"/>
</dbReference>
<dbReference type="InterPro" id="IPR000215">
    <property type="entry name" value="Serpin_fam"/>
</dbReference>
<dbReference type="InterPro" id="IPR023796">
    <property type="entry name" value="Serpin_dom"/>
</dbReference>
<organism evidence="3 4">
    <name type="scientific">Lottia gigantea</name>
    <name type="common">Giant owl limpet</name>
    <dbReference type="NCBI Taxonomy" id="225164"/>
    <lineage>
        <taxon>Eukaryota</taxon>
        <taxon>Metazoa</taxon>
        <taxon>Spiralia</taxon>
        <taxon>Lophotrochozoa</taxon>
        <taxon>Mollusca</taxon>
        <taxon>Gastropoda</taxon>
        <taxon>Patellogastropoda</taxon>
        <taxon>Lottioidea</taxon>
        <taxon>Lottiidae</taxon>
        <taxon>Lottia</taxon>
    </lineage>
</organism>
<accession>V3ZNZ4</accession>
<dbReference type="InterPro" id="IPR036186">
    <property type="entry name" value="Serpin_sf"/>
</dbReference>